<dbReference type="Gene3D" id="3.40.50.1820">
    <property type="entry name" value="alpha/beta hydrolase"/>
    <property type="match status" value="1"/>
</dbReference>
<keyword evidence="1 3" id="KW-0474">Menaquinone biosynthesis</keyword>
<protein>
    <recommendedName>
        <fullName evidence="3">Putative 2-succinyl-6-hydroxy-2,4-cyclohexadiene-1-carboxylate synthase</fullName>
        <shortName evidence="3">SHCHC synthase</shortName>
        <ecNumber evidence="3">4.2.99.20</ecNumber>
    </recommendedName>
</protein>
<comment type="similarity">
    <text evidence="3">Belongs to the AB hydrolase superfamily. MenH family.</text>
</comment>
<feature type="domain" description="AB hydrolase-1" evidence="4">
    <location>
        <begin position="11"/>
        <end position="242"/>
    </location>
</feature>
<dbReference type="UniPathway" id="UPA00079"/>
<evidence type="ECO:0000313" key="6">
    <source>
        <dbReference type="Proteomes" id="UP000010809"/>
    </source>
</evidence>
<reference evidence="5" key="1">
    <citation type="submission" date="2015-12" db="EMBL/GenBank/DDBJ databases">
        <authorList>
            <person name="Tikhonova T.V."/>
            <person name="Pavlov A.R."/>
            <person name="Beletsky A.V."/>
            <person name="Mardanov A.V."/>
            <person name="Sorokin D.Y."/>
            <person name="Ravin N.V."/>
            <person name="Popov V.O."/>
        </authorList>
    </citation>
    <scope>NUCLEOTIDE SEQUENCE</scope>
    <source>
        <strain evidence="5">DSM 14787</strain>
    </source>
</reference>
<dbReference type="PRINTS" id="PR00111">
    <property type="entry name" value="ABHYDROLASE"/>
</dbReference>
<dbReference type="EMBL" id="CP003989">
    <property type="protein sequence ID" value="AGA33326.1"/>
    <property type="molecule type" value="Genomic_DNA"/>
</dbReference>
<evidence type="ECO:0000256" key="1">
    <source>
        <dbReference type="ARBA" id="ARBA00022428"/>
    </source>
</evidence>
<comment type="subunit">
    <text evidence="3">Monomer.</text>
</comment>
<dbReference type="KEGG" id="tni:TVNIR_1662"/>
<comment type="pathway">
    <text evidence="3">Quinol/quinone metabolism; menaquinone biosynthesis.</text>
</comment>
<comment type="function">
    <text evidence="3">Catalyzes a proton abstraction reaction that results in 2,5-elimination of pyruvate from 2-succinyl-5-enolpyruvyl-6-hydroxy-3-cyclohexene-1-carboxylate (SEPHCHC) and the formation of 2-succinyl-6-hydroxy-2,4-cyclohexadiene-1-carboxylate (SHCHC).</text>
</comment>
<dbReference type="NCBIfam" id="TIGR03695">
    <property type="entry name" value="menH_SHCHC"/>
    <property type="match status" value="1"/>
</dbReference>
<keyword evidence="6" id="KW-1185">Reference proteome</keyword>
<dbReference type="HOGENOM" id="CLU_020336_38_2_6"/>
<keyword evidence="2 3" id="KW-0456">Lyase</keyword>
<dbReference type="HAMAP" id="MF_01660">
    <property type="entry name" value="MenH"/>
    <property type="match status" value="1"/>
</dbReference>
<evidence type="ECO:0000259" key="4">
    <source>
        <dbReference type="Pfam" id="PF00561"/>
    </source>
</evidence>
<dbReference type="Proteomes" id="UP000010809">
    <property type="component" value="Chromosome"/>
</dbReference>
<dbReference type="GO" id="GO:0070205">
    <property type="term" value="F:2-succinyl-6-hydroxy-2,4-cyclohexadiene-1-carboxylate synthase activity"/>
    <property type="evidence" value="ECO:0007669"/>
    <property type="project" value="UniProtKB-UniRule"/>
</dbReference>
<dbReference type="InterPro" id="IPR029058">
    <property type="entry name" value="AB_hydrolase_fold"/>
</dbReference>
<dbReference type="PANTHER" id="PTHR42916:SF1">
    <property type="entry name" value="PROTEIN PHYLLO, CHLOROPLASTIC"/>
    <property type="match status" value="1"/>
</dbReference>
<dbReference type="STRING" id="1255043.TVNIR_1662"/>
<comment type="pathway">
    <text evidence="3">Quinol/quinone metabolism; 1,4-dihydroxy-2-naphthoate biosynthesis; 1,4-dihydroxy-2-naphthoate from chorismate: step 3/7.</text>
</comment>
<dbReference type="UniPathway" id="UPA01057">
    <property type="reaction ID" value="UER00900"/>
</dbReference>
<dbReference type="PATRIC" id="fig|1255043.3.peg.1682"/>
<dbReference type="GO" id="GO:0009234">
    <property type="term" value="P:menaquinone biosynthetic process"/>
    <property type="evidence" value="ECO:0007669"/>
    <property type="project" value="UniProtKB-UniRule"/>
</dbReference>
<dbReference type="InterPro" id="IPR000073">
    <property type="entry name" value="AB_hydrolase_1"/>
</dbReference>
<evidence type="ECO:0000256" key="3">
    <source>
        <dbReference type="HAMAP-Rule" id="MF_01660"/>
    </source>
</evidence>
<evidence type="ECO:0000313" key="5">
    <source>
        <dbReference type="EMBL" id="AGA33326.1"/>
    </source>
</evidence>
<dbReference type="OrthoDB" id="149912at2"/>
<organism evidence="5 6">
    <name type="scientific">Thioalkalivibrio nitratireducens (strain DSM 14787 / UNIQEM 213 / ALEN2)</name>
    <dbReference type="NCBI Taxonomy" id="1255043"/>
    <lineage>
        <taxon>Bacteria</taxon>
        <taxon>Pseudomonadati</taxon>
        <taxon>Pseudomonadota</taxon>
        <taxon>Gammaproteobacteria</taxon>
        <taxon>Chromatiales</taxon>
        <taxon>Ectothiorhodospiraceae</taxon>
        <taxon>Thioalkalivibrio</taxon>
    </lineage>
</organism>
<comment type="catalytic activity">
    <reaction evidence="3">
        <text>5-enolpyruvoyl-6-hydroxy-2-succinyl-cyclohex-3-ene-1-carboxylate = (1R,6R)-6-hydroxy-2-succinyl-cyclohexa-2,4-diene-1-carboxylate + pyruvate</text>
        <dbReference type="Rhea" id="RHEA:25597"/>
        <dbReference type="ChEBI" id="CHEBI:15361"/>
        <dbReference type="ChEBI" id="CHEBI:58689"/>
        <dbReference type="ChEBI" id="CHEBI:58818"/>
        <dbReference type="EC" id="4.2.99.20"/>
    </reaction>
</comment>
<dbReference type="Pfam" id="PF00561">
    <property type="entry name" value="Abhydrolase_1"/>
    <property type="match status" value="1"/>
</dbReference>
<dbReference type="PANTHER" id="PTHR42916">
    <property type="entry name" value="2-SUCCINYL-5-ENOLPYRUVYL-6-HYDROXY-3-CYCLOHEXENE-1-CARBOXYLATE SYNTHASE"/>
    <property type="match status" value="1"/>
</dbReference>
<name>L0DY77_THIND</name>
<dbReference type="AlphaFoldDB" id="L0DY77"/>
<dbReference type="SUPFAM" id="SSF53474">
    <property type="entry name" value="alpha/beta-Hydrolases"/>
    <property type="match status" value="1"/>
</dbReference>
<gene>
    <name evidence="5" type="primary">menH [H]</name>
    <name evidence="3" type="synonym">menH</name>
    <name evidence="5" type="ordered locus">TVNIR_1662</name>
</gene>
<dbReference type="EC" id="4.2.99.20" evidence="3"/>
<dbReference type="RefSeq" id="WP_015258454.1">
    <property type="nucleotide sequence ID" value="NC_019902.2"/>
</dbReference>
<evidence type="ECO:0000256" key="2">
    <source>
        <dbReference type="ARBA" id="ARBA00023239"/>
    </source>
</evidence>
<proteinExistence type="inferred from homology"/>
<dbReference type="InterPro" id="IPR022485">
    <property type="entry name" value="SHCHC_synthase_MenH"/>
</dbReference>
<accession>L0DY77</accession>
<dbReference type="eggNOG" id="COG2267">
    <property type="taxonomic scope" value="Bacteria"/>
</dbReference>
<sequence>MMGAPGAKDRPTVLLLHGFMGTGLDWIETARNLAPAFRCLLPDLPGHDGRPLDLGGMEASFEAYTDWLWHTLEPALPRHFALAGYSLGGRLALDLACRFPERVSALILESAHPGLSEPRERRERARHDEDWARRFENGPWPAVLAHWYRQPVFASLTDAQRDSFIARRARHSPQTLARVLRATNLARQPDRWHDLPRLPMPIAFIAGAEDPKFCTVGERMARMLPELTLVKLDGVGHNCHATAPAQVAAVIHRLCTIERTPS</sequence>